<dbReference type="Proteomes" id="UP000192601">
    <property type="component" value="Unassembled WGS sequence"/>
</dbReference>
<protein>
    <submittedName>
        <fullName evidence="1">Uncharacterized protein</fullName>
    </submittedName>
</protein>
<proteinExistence type="predicted"/>
<keyword evidence="2" id="KW-1185">Reference proteome</keyword>
<sequence length="63" mass="6399">MAIAGWRSGDRGGMLRERVADSGHGDGDFAGDLLIQANQLRGALTDFAGKGLCCGVPGGPLRG</sequence>
<dbReference type="AlphaFoldDB" id="A0A1X0K3Z5"/>
<organism evidence="1 2">
    <name type="scientific">Mycobacterium scrofulaceum</name>
    <dbReference type="NCBI Taxonomy" id="1783"/>
    <lineage>
        <taxon>Bacteria</taxon>
        <taxon>Bacillati</taxon>
        <taxon>Actinomycetota</taxon>
        <taxon>Actinomycetes</taxon>
        <taxon>Mycobacteriales</taxon>
        <taxon>Mycobacteriaceae</taxon>
        <taxon>Mycobacterium</taxon>
    </lineage>
</organism>
<dbReference type="EMBL" id="MVIJ01000065">
    <property type="protein sequence ID" value="ORB69167.1"/>
    <property type="molecule type" value="Genomic_DNA"/>
</dbReference>
<accession>A0A1X0K3Z5</accession>
<reference evidence="1 2" key="1">
    <citation type="submission" date="2017-02" db="EMBL/GenBank/DDBJ databases">
        <title>The new phylogeny of genus Mycobacterium.</title>
        <authorList>
            <person name="Tortoli E."/>
            <person name="Trovato A."/>
            <person name="Cirillo D.M."/>
        </authorList>
    </citation>
    <scope>NUCLEOTIDE SEQUENCE [LARGE SCALE GENOMIC DNA]</scope>
    <source>
        <strain evidence="1 2">DSM 43992</strain>
    </source>
</reference>
<comment type="caution">
    <text evidence="1">The sequence shown here is derived from an EMBL/GenBank/DDBJ whole genome shotgun (WGS) entry which is preliminary data.</text>
</comment>
<evidence type="ECO:0000313" key="1">
    <source>
        <dbReference type="EMBL" id="ORB69167.1"/>
    </source>
</evidence>
<gene>
    <name evidence="1" type="ORF">BST44_26060</name>
</gene>
<evidence type="ECO:0000313" key="2">
    <source>
        <dbReference type="Proteomes" id="UP000192601"/>
    </source>
</evidence>
<name>A0A1X0K3Z5_MYCSC</name>